<evidence type="ECO:0000256" key="5">
    <source>
        <dbReference type="ARBA" id="ARBA00022692"/>
    </source>
</evidence>
<keyword evidence="4" id="KW-0808">Transferase</keyword>
<reference evidence="11" key="2">
    <citation type="submission" date="2020-02" db="EMBL/GenBank/DDBJ databases">
        <authorList>
            <person name="Gilchrist C.L.M."/>
            <person name="Chooi Y.-H."/>
        </authorList>
    </citation>
    <scope>NUCLEOTIDE SEQUENCE</scope>
    <source>
        <strain evidence="11">MST-FP2251</strain>
    </source>
</reference>
<keyword evidence="8" id="KW-0333">Golgi apparatus</keyword>
<keyword evidence="7 10" id="KW-1133">Transmembrane helix</keyword>
<evidence type="ECO:0000313" key="11">
    <source>
        <dbReference type="EMBL" id="KAF9893686.1"/>
    </source>
</evidence>
<evidence type="ECO:0000256" key="1">
    <source>
        <dbReference type="ARBA" id="ARBA00004323"/>
    </source>
</evidence>
<proteinExistence type="inferred from homology"/>
<evidence type="ECO:0000256" key="10">
    <source>
        <dbReference type="SAM" id="Phobius"/>
    </source>
</evidence>
<dbReference type="PANTHER" id="PTHR31646">
    <property type="entry name" value="ALPHA-1,2-MANNOSYLTRANSFERASE MNN2"/>
    <property type="match status" value="1"/>
</dbReference>
<evidence type="ECO:0000256" key="7">
    <source>
        <dbReference type="ARBA" id="ARBA00022989"/>
    </source>
</evidence>
<evidence type="ECO:0000256" key="3">
    <source>
        <dbReference type="ARBA" id="ARBA00009105"/>
    </source>
</evidence>
<evidence type="ECO:0000256" key="2">
    <source>
        <dbReference type="ARBA" id="ARBA00004922"/>
    </source>
</evidence>
<keyword evidence="6" id="KW-0735">Signal-anchor</keyword>
<comment type="caution">
    <text evidence="11">The sequence shown here is derived from an EMBL/GenBank/DDBJ whole genome shotgun (WGS) entry which is preliminary data.</text>
</comment>
<comment type="subcellular location">
    <subcellularLocation>
        <location evidence="1">Golgi apparatus membrane</location>
        <topology evidence="1">Single-pass type II membrane protein</topology>
    </subcellularLocation>
</comment>
<dbReference type="Pfam" id="PF11051">
    <property type="entry name" value="Mannosyl_trans3"/>
    <property type="match status" value="2"/>
</dbReference>
<evidence type="ECO:0000256" key="8">
    <source>
        <dbReference type="ARBA" id="ARBA00023034"/>
    </source>
</evidence>
<name>A0AAD4CVX6_ASPNN</name>
<evidence type="ECO:0000256" key="6">
    <source>
        <dbReference type="ARBA" id="ARBA00022968"/>
    </source>
</evidence>
<dbReference type="GO" id="GO:0000026">
    <property type="term" value="F:alpha-1,2-mannosyltransferase activity"/>
    <property type="evidence" value="ECO:0007669"/>
    <property type="project" value="TreeGrafter"/>
</dbReference>
<dbReference type="InterPro" id="IPR029044">
    <property type="entry name" value="Nucleotide-diphossugar_trans"/>
</dbReference>
<sequence>MLAPRRIILISVVIAFFVLNAYYFWPKSPGIVPPSNTLVNQQSQLWHHLHPLLKQYAPDCPPPTLRGGVGLPRFDAIHEHTRDNHVTNVDDILLPMQIAHDGFVETTHSLAMDRAYSPQTMGIVTSAGGTYLPTFVVTLLLLRQTGCKLPVEVFMKDSTEYEPHICETVLPPLGVKCVVLSDILEGEVEIEGFQIKSFAMLFFSFETFLWLDADCVPLHDSTILFHSEPFLSTGLVTWPDFWANTASPAYFNISRQPEPSSTTRQATEAGMLLVSKETHFLALILAAYYNYYGPDYYYPLLGQGAPGAGDKDTFLHAATALNASFYAVSETVVDLGNVTPWNSNVAINAGYVQTDPIQDYNLTSQGKWRVRDPSVSPPPRVFFIHAGDPEFNPGKELMGSKLRGFDGNPTRLWTHPPEATKRLGYDAEKSFWDVTMSVACNAEFGFQTWKSRDGLCEEVRTHWRAVFENPEAKVPEFTDG</sequence>
<protein>
    <recommendedName>
        <fullName evidence="13">Nucleotide-diphospho-sugar transferase</fullName>
    </recommendedName>
</protein>
<keyword evidence="5 10" id="KW-0812">Transmembrane</keyword>
<dbReference type="PANTHER" id="PTHR31646:SF1">
    <property type="entry name" value="ALPHA-1,2-MANNOSYLTRANSFERASE MNN2"/>
    <property type="match status" value="1"/>
</dbReference>
<dbReference type="EMBL" id="VCAU01000006">
    <property type="protein sequence ID" value="KAF9893686.1"/>
    <property type="molecule type" value="Genomic_DNA"/>
</dbReference>
<comment type="similarity">
    <text evidence="3">Belongs to the MNN1/MNT family.</text>
</comment>
<gene>
    <name evidence="11" type="ORF">FE257_009854</name>
</gene>
<dbReference type="SUPFAM" id="SSF53448">
    <property type="entry name" value="Nucleotide-diphospho-sugar transferases"/>
    <property type="match status" value="1"/>
</dbReference>
<dbReference type="InterPro" id="IPR022751">
    <property type="entry name" value="Alpha_mannosyltransferase"/>
</dbReference>
<accession>A0AAD4CVX6</accession>
<reference evidence="11" key="1">
    <citation type="journal article" date="2019" name="Beilstein J. Org. Chem.">
        <title>Nanangenines: drimane sesquiterpenoids as the dominant metabolite cohort of a novel Australian fungus, Aspergillus nanangensis.</title>
        <authorList>
            <person name="Lacey H.J."/>
            <person name="Gilchrist C.L.M."/>
            <person name="Crombie A."/>
            <person name="Kalaitzis J.A."/>
            <person name="Vuong D."/>
            <person name="Rutledge P.J."/>
            <person name="Turner P."/>
            <person name="Pitt J.I."/>
            <person name="Lacey E."/>
            <person name="Chooi Y.H."/>
            <person name="Piggott A.M."/>
        </authorList>
    </citation>
    <scope>NUCLEOTIDE SEQUENCE</scope>
    <source>
        <strain evidence="11">MST-FP2251</strain>
    </source>
</reference>
<dbReference type="GO" id="GO:0046354">
    <property type="term" value="P:mannan biosynthetic process"/>
    <property type="evidence" value="ECO:0007669"/>
    <property type="project" value="TreeGrafter"/>
</dbReference>
<evidence type="ECO:0000256" key="4">
    <source>
        <dbReference type="ARBA" id="ARBA00022679"/>
    </source>
</evidence>
<organism evidence="11 12">
    <name type="scientific">Aspergillus nanangensis</name>
    <dbReference type="NCBI Taxonomy" id="2582783"/>
    <lineage>
        <taxon>Eukaryota</taxon>
        <taxon>Fungi</taxon>
        <taxon>Dikarya</taxon>
        <taxon>Ascomycota</taxon>
        <taxon>Pezizomycotina</taxon>
        <taxon>Eurotiomycetes</taxon>
        <taxon>Eurotiomycetidae</taxon>
        <taxon>Eurotiales</taxon>
        <taxon>Aspergillaceae</taxon>
        <taxon>Aspergillus</taxon>
        <taxon>Aspergillus subgen. Circumdati</taxon>
    </lineage>
</organism>
<keyword evidence="9 10" id="KW-0472">Membrane</keyword>
<evidence type="ECO:0000313" key="12">
    <source>
        <dbReference type="Proteomes" id="UP001194746"/>
    </source>
</evidence>
<comment type="pathway">
    <text evidence="2">Protein modification; protein glycosylation.</text>
</comment>
<dbReference type="AlphaFoldDB" id="A0AAD4CVX6"/>
<dbReference type="GO" id="GO:0000139">
    <property type="term" value="C:Golgi membrane"/>
    <property type="evidence" value="ECO:0007669"/>
    <property type="project" value="UniProtKB-SubCell"/>
</dbReference>
<dbReference type="Proteomes" id="UP001194746">
    <property type="component" value="Unassembled WGS sequence"/>
</dbReference>
<feature type="transmembrane region" description="Helical" evidence="10">
    <location>
        <begin position="7"/>
        <end position="25"/>
    </location>
</feature>
<evidence type="ECO:0000256" key="9">
    <source>
        <dbReference type="ARBA" id="ARBA00023136"/>
    </source>
</evidence>
<evidence type="ECO:0008006" key="13">
    <source>
        <dbReference type="Google" id="ProtNLM"/>
    </source>
</evidence>
<keyword evidence="12" id="KW-1185">Reference proteome</keyword>